<evidence type="ECO:0000313" key="5">
    <source>
        <dbReference type="EMBL" id="CUM76738.1"/>
    </source>
</evidence>
<dbReference type="PANTHER" id="PTHR30576:SF8">
    <property type="entry name" value="UNDECAPRENYL-PHOSPHATE GALACTOSE PHOSPHOTRANSFERASE"/>
    <property type="match status" value="1"/>
</dbReference>
<evidence type="ECO:0000256" key="1">
    <source>
        <dbReference type="ARBA" id="ARBA00006464"/>
    </source>
</evidence>
<dbReference type="Pfam" id="PF13419">
    <property type="entry name" value="HAD_2"/>
    <property type="match status" value="1"/>
</dbReference>
<dbReference type="SUPFAM" id="SSF56784">
    <property type="entry name" value="HAD-like"/>
    <property type="match status" value="1"/>
</dbReference>
<dbReference type="PANTHER" id="PTHR30576">
    <property type="entry name" value="COLANIC BIOSYNTHESIS UDP-GLUCOSE LIPID CARRIER TRANSFERASE"/>
    <property type="match status" value="1"/>
</dbReference>
<evidence type="ECO:0000259" key="3">
    <source>
        <dbReference type="Pfam" id="PF02397"/>
    </source>
</evidence>
<dbReference type="Pfam" id="PF21360">
    <property type="entry name" value="PylC-like_N"/>
    <property type="match status" value="1"/>
</dbReference>
<reference evidence="5 6" key="1">
    <citation type="submission" date="2015-09" db="EMBL/GenBank/DDBJ databases">
        <authorList>
            <consortium name="Pathogen Informatics"/>
        </authorList>
    </citation>
    <scope>NUCLEOTIDE SEQUENCE [LARGE SCALE GENOMIC DNA]</scope>
    <source>
        <strain evidence="5 6">2789STDY5608868</strain>
    </source>
</reference>
<dbReference type="Gene3D" id="3.30.470.20">
    <property type="entry name" value="ATP-grasp fold, B domain"/>
    <property type="match status" value="1"/>
</dbReference>
<gene>
    <name evidence="5" type="primary">wcaJ_1</name>
    <name evidence="5" type="ORF">ERS852425_00485</name>
</gene>
<dbReference type="Proteomes" id="UP000095598">
    <property type="component" value="Unassembled WGS sequence"/>
</dbReference>
<dbReference type="InterPro" id="IPR036412">
    <property type="entry name" value="HAD-like_sf"/>
</dbReference>
<keyword evidence="2" id="KW-1133">Transmembrane helix</keyword>
<feature type="transmembrane region" description="Helical" evidence="2">
    <location>
        <begin position="12"/>
        <end position="33"/>
    </location>
</feature>
<feature type="domain" description="Bacterial sugar transferase" evidence="3">
    <location>
        <begin position="7"/>
        <end position="182"/>
    </location>
</feature>
<dbReference type="GO" id="GO:0016780">
    <property type="term" value="F:phosphotransferase activity, for other substituted phosphate groups"/>
    <property type="evidence" value="ECO:0007669"/>
    <property type="project" value="TreeGrafter"/>
</dbReference>
<dbReference type="Gene3D" id="1.10.150.520">
    <property type="match status" value="1"/>
</dbReference>
<proteinExistence type="inferred from homology"/>
<dbReference type="InterPro" id="IPR041492">
    <property type="entry name" value="HAD_2"/>
</dbReference>
<dbReference type="SUPFAM" id="SSF56059">
    <property type="entry name" value="Glutathione synthetase ATP-binding domain-like"/>
    <property type="match status" value="1"/>
</dbReference>
<dbReference type="Pfam" id="PF02397">
    <property type="entry name" value="Bac_transf"/>
    <property type="match status" value="1"/>
</dbReference>
<dbReference type="RefSeq" id="WP_055257813.1">
    <property type="nucleotide sequence ID" value="NZ_CYXT01000002.1"/>
</dbReference>
<name>A0A173RHJ0_ANAHA</name>
<keyword evidence="5" id="KW-0808">Transferase</keyword>
<dbReference type="AlphaFoldDB" id="A0A173RHJ0"/>
<dbReference type="InterPro" id="IPR003362">
    <property type="entry name" value="Bact_transf"/>
</dbReference>
<evidence type="ECO:0000256" key="2">
    <source>
        <dbReference type="SAM" id="Phobius"/>
    </source>
</evidence>
<feature type="domain" description="PylC N-terminal" evidence="4">
    <location>
        <begin position="216"/>
        <end position="315"/>
    </location>
</feature>
<evidence type="ECO:0000313" key="6">
    <source>
        <dbReference type="Proteomes" id="UP000095598"/>
    </source>
</evidence>
<dbReference type="InterPro" id="IPR048764">
    <property type="entry name" value="PylC_N"/>
</dbReference>
<organism evidence="5 6">
    <name type="scientific">Anaerostipes hadrus</name>
    <dbReference type="NCBI Taxonomy" id="649756"/>
    <lineage>
        <taxon>Bacteria</taxon>
        <taxon>Bacillati</taxon>
        <taxon>Bacillota</taxon>
        <taxon>Clostridia</taxon>
        <taxon>Lachnospirales</taxon>
        <taxon>Lachnospiraceae</taxon>
        <taxon>Anaerostipes</taxon>
    </lineage>
</organism>
<protein>
    <submittedName>
        <fullName evidence="5">Putative colanic biosynthesis UDP-glucose lipid carrier transferase</fullName>
    </submittedName>
</protein>
<keyword evidence="2" id="KW-0472">Membrane</keyword>
<sequence>MYHKYIKRFFDIILSLCCIIVSSPILLVTALLVRIKLGSPVIFKQERPGYHNEIFTLYKFRSMTDAVDENGDLLPDKERLPRFGQMLRSTSLDELPEFFNILFGHMSFVGPRPLLKQYIDFYSARQKRRADVRPGLTGLAQVNGRNAISWEEKFEFDLEYVDNISFLTDIKIILKTVTKVLKRAGISAQESVTMYAFQGTKKDQFSKYKKAGHLKILFSSVADQVEFIDTFRYAAGRLGVKVTFVGCDHSLEAPALYRCHKHYQVPQPGEEGYVTELLHICKQEKIALLIPRTEEDVFILSQRASEFEAVGTEVLIANEELALLCSNKRWTARFFEECGLNAPQVVSSANDYTQGFPAMFAVLDEMDNLEKSIMIHDEQELSFHASKYANYTIRPFLNGKMYEIDVFCNLDGSPVYITPRAKEEVEGKESARYRVVRDHKIVEEAKKVIKKLRPSGWMTIFMLREEHTDKDYFIRMEPWYHQANTVSIKAGADAPYAALSMMLGEPMEYKEDAADDNVIFTRFEKSVCLNTREEPIVEIHDFKDLYHLDEEIGSVIFDLDDTLYSEKDYVRSSFRVVERMLPEVNNIFNKLCAALEKGQPPLETVLKDAGMYSDELLLKCREAIRDHKPEISLYEGVKELFFELHTQKRSIGILIDGTPKVQRAKIEALGLDKMADEILITDELAGHGNVMEFRKPNDLPFLIMRKRLEIPCRNMAFVGDDIEKDFIAPKALGMECYWKKNEDGLYE</sequence>
<keyword evidence="2" id="KW-0812">Transmembrane</keyword>
<dbReference type="InterPro" id="IPR023214">
    <property type="entry name" value="HAD_sf"/>
</dbReference>
<accession>A0A173RHJ0</accession>
<dbReference type="Gene3D" id="3.40.50.20">
    <property type="match status" value="1"/>
</dbReference>
<dbReference type="EMBL" id="CYXT01000002">
    <property type="protein sequence ID" value="CUM76738.1"/>
    <property type="molecule type" value="Genomic_DNA"/>
</dbReference>
<comment type="similarity">
    <text evidence="1">Belongs to the bacterial sugar transferase family.</text>
</comment>
<dbReference type="SFLD" id="SFLDS00003">
    <property type="entry name" value="Haloacid_Dehalogenase"/>
    <property type="match status" value="1"/>
</dbReference>
<dbReference type="Gene3D" id="3.40.50.1000">
    <property type="entry name" value="HAD superfamily/HAD-like"/>
    <property type="match status" value="1"/>
</dbReference>
<dbReference type="SFLD" id="SFLDG01129">
    <property type="entry name" value="C1.5:_HAD__Beta-PGM__Phosphata"/>
    <property type="match status" value="1"/>
</dbReference>
<evidence type="ECO:0000259" key="4">
    <source>
        <dbReference type="Pfam" id="PF21360"/>
    </source>
</evidence>